<organism evidence="1 2">
    <name type="scientific">Dreissena polymorpha</name>
    <name type="common">Zebra mussel</name>
    <name type="synonym">Mytilus polymorpha</name>
    <dbReference type="NCBI Taxonomy" id="45954"/>
    <lineage>
        <taxon>Eukaryota</taxon>
        <taxon>Metazoa</taxon>
        <taxon>Spiralia</taxon>
        <taxon>Lophotrochozoa</taxon>
        <taxon>Mollusca</taxon>
        <taxon>Bivalvia</taxon>
        <taxon>Autobranchia</taxon>
        <taxon>Heteroconchia</taxon>
        <taxon>Euheterodonta</taxon>
        <taxon>Imparidentia</taxon>
        <taxon>Neoheterodontei</taxon>
        <taxon>Myida</taxon>
        <taxon>Dreissenoidea</taxon>
        <taxon>Dreissenidae</taxon>
        <taxon>Dreissena</taxon>
    </lineage>
</organism>
<proteinExistence type="predicted"/>
<dbReference type="EMBL" id="JAIWYP010000009">
    <property type="protein sequence ID" value="KAH3769298.1"/>
    <property type="molecule type" value="Genomic_DNA"/>
</dbReference>
<reference evidence="1" key="2">
    <citation type="submission" date="2020-11" db="EMBL/GenBank/DDBJ databases">
        <authorList>
            <person name="McCartney M.A."/>
            <person name="Auch B."/>
            <person name="Kono T."/>
            <person name="Mallez S."/>
            <person name="Becker A."/>
            <person name="Gohl D.M."/>
            <person name="Silverstein K.A.T."/>
            <person name="Koren S."/>
            <person name="Bechman K.B."/>
            <person name="Herman A."/>
            <person name="Abrahante J.E."/>
            <person name="Garbe J."/>
        </authorList>
    </citation>
    <scope>NUCLEOTIDE SEQUENCE</scope>
    <source>
        <strain evidence="1">Duluth1</strain>
        <tissue evidence="1">Whole animal</tissue>
    </source>
</reference>
<sequence length="52" mass="5806">MTRSEVEVTVTDFLKHAPYQHGGLQYKKKLSDQTTGLNETLPKAVVQDSDSN</sequence>
<protein>
    <submittedName>
        <fullName evidence="1">Uncharacterized protein</fullName>
    </submittedName>
</protein>
<evidence type="ECO:0000313" key="2">
    <source>
        <dbReference type="Proteomes" id="UP000828390"/>
    </source>
</evidence>
<gene>
    <name evidence="1" type="ORF">DPMN_170548</name>
</gene>
<name>A0A9D4DXJ1_DREPO</name>
<reference evidence="1" key="1">
    <citation type="journal article" date="2019" name="bioRxiv">
        <title>The Genome of the Zebra Mussel, Dreissena polymorpha: A Resource for Invasive Species Research.</title>
        <authorList>
            <person name="McCartney M.A."/>
            <person name="Auch B."/>
            <person name="Kono T."/>
            <person name="Mallez S."/>
            <person name="Zhang Y."/>
            <person name="Obille A."/>
            <person name="Becker A."/>
            <person name="Abrahante J.E."/>
            <person name="Garbe J."/>
            <person name="Badalamenti J.P."/>
            <person name="Herman A."/>
            <person name="Mangelson H."/>
            <person name="Liachko I."/>
            <person name="Sullivan S."/>
            <person name="Sone E.D."/>
            <person name="Koren S."/>
            <person name="Silverstein K.A.T."/>
            <person name="Beckman K.B."/>
            <person name="Gohl D.M."/>
        </authorList>
    </citation>
    <scope>NUCLEOTIDE SEQUENCE</scope>
    <source>
        <strain evidence="1">Duluth1</strain>
        <tissue evidence="1">Whole animal</tissue>
    </source>
</reference>
<keyword evidence="2" id="KW-1185">Reference proteome</keyword>
<dbReference type="AlphaFoldDB" id="A0A9D4DXJ1"/>
<accession>A0A9D4DXJ1</accession>
<evidence type="ECO:0000313" key="1">
    <source>
        <dbReference type="EMBL" id="KAH3769298.1"/>
    </source>
</evidence>
<comment type="caution">
    <text evidence="1">The sequence shown here is derived from an EMBL/GenBank/DDBJ whole genome shotgun (WGS) entry which is preliminary data.</text>
</comment>
<dbReference type="Proteomes" id="UP000828390">
    <property type="component" value="Unassembled WGS sequence"/>
</dbReference>